<proteinExistence type="predicted"/>
<dbReference type="SUPFAM" id="SSF89392">
    <property type="entry name" value="Prokaryotic lipoproteins and lipoprotein localization factors"/>
    <property type="match status" value="1"/>
</dbReference>
<evidence type="ECO:0000313" key="3">
    <source>
        <dbReference type="Proteomes" id="UP001165427"/>
    </source>
</evidence>
<accession>A0AA41R278</accession>
<dbReference type="InterPro" id="IPR029046">
    <property type="entry name" value="LolA/LolB/LppX"/>
</dbReference>
<comment type="caution">
    <text evidence="2">The sequence shown here is derived from an EMBL/GenBank/DDBJ whole genome shotgun (WGS) entry which is preliminary data.</text>
</comment>
<dbReference type="AlphaFoldDB" id="A0AA41R278"/>
<sequence>MSRFKALHLLLPLFALLCVGWADSWDGIRTAAETVTAIQADFIQEKHLPILAKPLVSKGRFYFRTPRSLRWEYLAPLQSILIMHEGRTTRWVADPSGWRAERGPGLEAMQVVLQEISLWLSGRFEDNPSFDARLTAERRIVLTPREAAFEELIQRIELQLGAQPGTIESVEIHEGPQAFTRLIFEGTQLNPDLKAAIFKEAP</sequence>
<evidence type="ECO:0000256" key="1">
    <source>
        <dbReference type="ARBA" id="ARBA00022729"/>
    </source>
</evidence>
<dbReference type="PANTHER" id="PTHR35869:SF1">
    <property type="entry name" value="OUTER-MEMBRANE LIPOPROTEIN CARRIER PROTEIN"/>
    <property type="match status" value="1"/>
</dbReference>
<gene>
    <name evidence="2" type="ORF">MRX98_13550</name>
</gene>
<evidence type="ECO:0000313" key="2">
    <source>
        <dbReference type="EMBL" id="MCJ8501602.1"/>
    </source>
</evidence>
<keyword evidence="3" id="KW-1185">Reference proteome</keyword>
<dbReference type="Pfam" id="PF03548">
    <property type="entry name" value="LolA"/>
    <property type="match status" value="1"/>
</dbReference>
<dbReference type="Gene3D" id="2.50.20.10">
    <property type="entry name" value="Lipoprotein localisation LolA/LolB/LppX"/>
    <property type="match status" value="1"/>
</dbReference>
<dbReference type="PANTHER" id="PTHR35869">
    <property type="entry name" value="OUTER-MEMBRANE LIPOPROTEIN CARRIER PROTEIN"/>
    <property type="match status" value="1"/>
</dbReference>
<keyword evidence="1" id="KW-0732">Signal</keyword>
<keyword evidence="2" id="KW-0449">Lipoprotein</keyword>
<dbReference type="Proteomes" id="UP001165427">
    <property type="component" value="Unassembled WGS sequence"/>
</dbReference>
<dbReference type="InterPro" id="IPR004564">
    <property type="entry name" value="OM_lipoprot_carrier_LolA-like"/>
</dbReference>
<dbReference type="EMBL" id="JALJRB010000015">
    <property type="protein sequence ID" value="MCJ8501602.1"/>
    <property type="molecule type" value="Genomic_DNA"/>
</dbReference>
<organism evidence="2 3">
    <name type="scientific">Desulfatitalea alkaliphila</name>
    <dbReference type="NCBI Taxonomy" id="2929485"/>
    <lineage>
        <taxon>Bacteria</taxon>
        <taxon>Pseudomonadati</taxon>
        <taxon>Thermodesulfobacteriota</taxon>
        <taxon>Desulfobacteria</taxon>
        <taxon>Desulfobacterales</taxon>
        <taxon>Desulfosarcinaceae</taxon>
        <taxon>Desulfatitalea</taxon>
    </lineage>
</organism>
<dbReference type="RefSeq" id="WP_246909863.1">
    <property type="nucleotide sequence ID" value="NZ_JALJRB010000015.1"/>
</dbReference>
<reference evidence="2" key="1">
    <citation type="submission" date="2022-04" db="EMBL/GenBank/DDBJ databases">
        <title>Desulfatitalea alkaliphila sp. nov., a novel anaerobic sulfate-reducing bacterium isolated from terrestrial mud volcano, Taman Peninsula, Russia.</title>
        <authorList>
            <person name="Khomyakova M.A."/>
            <person name="Merkel A.Y."/>
            <person name="Slobodkin A.I."/>
        </authorList>
    </citation>
    <scope>NUCLEOTIDE SEQUENCE</scope>
    <source>
        <strain evidence="2">M08but</strain>
    </source>
</reference>
<dbReference type="CDD" id="cd16325">
    <property type="entry name" value="LolA"/>
    <property type="match status" value="1"/>
</dbReference>
<name>A0AA41R278_9BACT</name>
<protein>
    <submittedName>
        <fullName evidence="2">Outer membrane lipoprotein carrier protein LolA</fullName>
    </submittedName>
</protein>